<keyword evidence="1" id="KW-0614">Plasmid</keyword>
<organism evidence="1 2">
    <name type="scientific">Caballeronia insecticola</name>
    <dbReference type="NCBI Taxonomy" id="758793"/>
    <lineage>
        <taxon>Bacteria</taxon>
        <taxon>Pseudomonadati</taxon>
        <taxon>Pseudomonadota</taxon>
        <taxon>Betaproteobacteria</taxon>
        <taxon>Burkholderiales</taxon>
        <taxon>Burkholderiaceae</taxon>
        <taxon>Caballeronia</taxon>
    </lineage>
</organism>
<reference evidence="1 2" key="2">
    <citation type="journal article" date="2018" name="Int. J. Syst. Evol. Microbiol.">
        <title>Burkholderia insecticola sp. nov., a gut symbiotic bacterium of the bean bug Riptortus pedestris.</title>
        <authorList>
            <person name="Takeshita K."/>
            <person name="Tamaki H."/>
            <person name="Ohbayashi T."/>
            <person name="Meng X.-Y."/>
            <person name="Sone T."/>
            <person name="Mitani Y."/>
            <person name="Peeters C."/>
            <person name="Kikuchi Y."/>
            <person name="Vandamme P."/>
        </authorList>
    </citation>
    <scope>NUCLEOTIDE SEQUENCE [LARGE SCALE GENOMIC DNA]</scope>
    <source>
        <strain evidence="1">RPE64</strain>
        <plasmid evidence="1 2">p2</plasmid>
    </source>
</reference>
<dbReference type="EMBL" id="AP013062">
    <property type="protein sequence ID" value="BAO94144.1"/>
    <property type="molecule type" value="Genomic_DNA"/>
</dbReference>
<gene>
    <name evidence="1" type="ORF">BRPE64_ECDS02620</name>
</gene>
<dbReference type="Gene3D" id="1.20.120.450">
    <property type="entry name" value="dinb family like domain"/>
    <property type="match status" value="1"/>
</dbReference>
<sequence length="166" mass="18657">MHRQIIEQCASAIERMDQWMAKAERHAMLKGFDVEVLMNWQLAPDMAPFSFQIQSACTYLESGIAGLTGLRFRSSESETNIAGLRALIREIVGFARGVTRQALTDVSDRMIKFAWLAEPIDSERFVIEVVFPNVYFHVGNAYAILSQGGVDVGKRDYIGPIYPAPR</sequence>
<accession>A0A060PR56</accession>
<dbReference type="InterPro" id="IPR018531">
    <property type="entry name" value="DUF1993"/>
</dbReference>
<dbReference type="Proteomes" id="UP000013966">
    <property type="component" value="Plasmid p2"/>
</dbReference>
<evidence type="ECO:0008006" key="3">
    <source>
        <dbReference type="Google" id="ProtNLM"/>
    </source>
</evidence>
<dbReference type="OrthoDB" id="338237at2"/>
<geneLocation type="plasmid" evidence="1 2">
    <name>p2</name>
</geneLocation>
<dbReference type="AlphaFoldDB" id="A0A060PR56"/>
<evidence type="ECO:0000313" key="2">
    <source>
        <dbReference type="Proteomes" id="UP000013966"/>
    </source>
</evidence>
<dbReference type="Pfam" id="PF09351">
    <property type="entry name" value="DUF1993"/>
    <property type="match status" value="1"/>
</dbReference>
<dbReference type="InterPro" id="IPR034660">
    <property type="entry name" value="DinB/YfiT-like"/>
</dbReference>
<proteinExistence type="predicted"/>
<evidence type="ECO:0000313" key="1">
    <source>
        <dbReference type="EMBL" id="BAO94144.1"/>
    </source>
</evidence>
<dbReference type="KEGG" id="buo:BRPE64_ECDS02620"/>
<dbReference type="SUPFAM" id="SSF109854">
    <property type="entry name" value="DinB/YfiT-like putative metalloenzymes"/>
    <property type="match status" value="1"/>
</dbReference>
<dbReference type="PANTHER" id="PTHR36922:SF1">
    <property type="entry name" value="DUF1993 DOMAIN-CONTAINING PROTEIN"/>
    <property type="match status" value="1"/>
</dbReference>
<protein>
    <recommendedName>
        <fullName evidence="3">DUF1993 domain-containing protein</fullName>
    </recommendedName>
</protein>
<dbReference type="PANTHER" id="PTHR36922">
    <property type="entry name" value="BLL2446 PROTEIN"/>
    <property type="match status" value="1"/>
</dbReference>
<keyword evidence="2" id="KW-1185">Reference proteome</keyword>
<dbReference type="HOGENOM" id="CLU_090929_0_0_4"/>
<reference evidence="1 2" key="1">
    <citation type="journal article" date="2013" name="Genome Announc.">
        <title>Complete Genome Sequence of Burkholderia sp. Strain RPE64, Bacterial Symbiont of the Bean Bug Riptortus pedestris.</title>
        <authorList>
            <person name="Shibata T.F."/>
            <person name="Maeda T."/>
            <person name="Nikoh N."/>
            <person name="Yamaguchi K."/>
            <person name="Oshima K."/>
            <person name="Hattori M."/>
            <person name="Nishiyama T."/>
            <person name="Hasebe M."/>
            <person name="Fukatsu T."/>
            <person name="Kikuchi Y."/>
            <person name="Shigenobu S."/>
        </authorList>
    </citation>
    <scope>NUCLEOTIDE SEQUENCE [LARGE SCALE GENOMIC DNA]</scope>
    <source>
        <plasmid evidence="1 2">p2</plasmid>
    </source>
</reference>
<name>A0A060PR56_9BURK</name>